<gene>
    <name evidence="4" type="ORF">NSA47_01390</name>
</gene>
<evidence type="ECO:0000256" key="1">
    <source>
        <dbReference type="ARBA" id="ARBA00023002"/>
    </source>
</evidence>
<reference evidence="4" key="1">
    <citation type="submission" date="2022-07" db="EMBL/GenBank/DDBJ databases">
        <title>Enhanced cultured diversity of the mouse gut microbiota enables custom-made synthetic communities.</title>
        <authorList>
            <person name="Afrizal A."/>
        </authorList>
    </citation>
    <scope>NUCLEOTIDE SEQUENCE</scope>
    <source>
        <strain evidence="4">DSM 28593</strain>
    </source>
</reference>
<dbReference type="Gene3D" id="3.40.50.1970">
    <property type="match status" value="1"/>
</dbReference>
<dbReference type="GO" id="GO:1990362">
    <property type="term" value="F:butanol dehydrogenase (NAD+) activity"/>
    <property type="evidence" value="ECO:0007669"/>
    <property type="project" value="InterPro"/>
</dbReference>
<dbReference type="Pfam" id="PF00465">
    <property type="entry name" value="Fe-ADH"/>
    <property type="match status" value="1"/>
</dbReference>
<dbReference type="GO" id="GO:1990002">
    <property type="term" value="F:methylglyoxal reductase (NADPH) (acetol producing) activity"/>
    <property type="evidence" value="ECO:0007669"/>
    <property type="project" value="TreeGrafter"/>
</dbReference>
<evidence type="ECO:0000259" key="2">
    <source>
        <dbReference type="Pfam" id="PF00465"/>
    </source>
</evidence>
<dbReference type="InterPro" id="IPR044731">
    <property type="entry name" value="BDH-like"/>
</dbReference>
<feature type="domain" description="Fe-containing alcohol dehydrogenase-like C-terminal" evidence="3">
    <location>
        <begin position="188"/>
        <end position="386"/>
    </location>
</feature>
<comment type="caution">
    <text evidence="4">The sequence shown here is derived from an EMBL/GenBank/DDBJ whole genome shotgun (WGS) entry which is preliminary data.</text>
</comment>
<sequence>MLDFNFQNETKIIFGKNSFDDLSKEISKWGRKVLLVYGGNSIKKNGIYDKVVAQLDKNQLIFEEISGVKPNPRLDLVLEGIDKARKSDIDFILAVGGGSVIDTAKAIAMGAKCNKDIWSCFSGEVFENEVLPLGTILTIPAAGSESSTTTVITNQDKGLKRAFSTEELRPKFAILNPETTFTLPQKQTIAGAIDIMAHVFERYFTNTENVDLTDRLCEGLLKILIKNIPIVLEEPENYHARAEIMWAGTLAHNGLLGTGREEDWGSHMIAHEISAQYDITHGFTLSIIFPAWMKYVYKTNTNRFAQFANRVWNIEIDLDNLDRTAMEGIFETEKFFKQIGAPTRLRDLNIHDEHLENMSHKCTMNGSVGNFIKLHQGDVNKIFKLAL</sequence>
<keyword evidence="5" id="KW-1185">Reference proteome</keyword>
<dbReference type="PROSITE" id="PS00060">
    <property type="entry name" value="ADH_IRON_2"/>
    <property type="match status" value="1"/>
</dbReference>
<evidence type="ECO:0000313" key="4">
    <source>
        <dbReference type="EMBL" id="MCR1897644.1"/>
    </source>
</evidence>
<dbReference type="AlphaFoldDB" id="A0AAE3L1X5"/>
<keyword evidence="1" id="KW-0560">Oxidoreductase</keyword>
<proteinExistence type="predicted"/>
<dbReference type="GO" id="GO:0046872">
    <property type="term" value="F:metal ion binding"/>
    <property type="evidence" value="ECO:0007669"/>
    <property type="project" value="InterPro"/>
</dbReference>
<protein>
    <submittedName>
        <fullName evidence="4">Iron-containing alcohol dehydrogenase</fullName>
    </submittedName>
</protein>
<dbReference type="PANTHER" id="PTHR43633">
    <property type="entry name" value="ALCOHOL DEHYDROGENASE YQHD"/>
    <property type="match status" value="1"/>
</dbReference>
<dbReference type="SUPFAM" id="SSF56796">
    <property type="entry name" value="Dehydroquinate synthase-like"/>
    <property type="match status" value="1"/>
</dbReference>
<name>A0AAE3L1X5_9FIRM</name>
<dbReference type="FunFam" id="3.40.50.1970:FF:000003">
    <property type="entry name" value="Alcohol dehydrogenase, iron-containing"/>
    <property type="match status" value="1"/>
</dbReference>
<accession>A0AAE3L1X5</accession>
<organism evidence="4 5">
    <name type="scientific">Irregularibacter muris</name>
    <dbReference type="NCBI Taxonomy" id="1796619"/>
    <lineage>
        <taxon>Bacteria</taxon>
        <taxon>Bacillati</taxon>
        <taxon>Bacillota</taxon>
        <taxon>Clostridia</taxon>
        <taxon>Eubacteriales</taxon>
        <taxon>Eubacteriaceae</taxon>
        <taxon>Irregularibacter</taxon>
    </lineage>
</organism>
<dbReference type="PANTHER" id="PTHR43633:SF1">
    <property type="entry name" value="ALCOHOL DEHYDROGENASE YQHD"/>
    <property type="match status" value="1"/>
</dbReference>
<dbReference type="CDD" id="cd08187">
    <property type="entry name" value="BDH"/>
    <property type="match status" value="1"/>
</dbReference>
<evidence type="ECO:0000313" key="5">
    <source>
        <dbReference type="Proteomes" id="UP001205748"/>
    </source>
</evidence>
<evidence type="ECO:0000259" key="3">
    <source>
        <dbReference type="Pfam" id="PF25137"/>
    </source>
</evidence>
<dbReference type="GO" id="GO:0005829">
    <property type="term" value="C:cytosol"/>
    <property type="evidence" value="ECO:0007669"/>
    <property type="project" value="TreeGrafter"/>
</dbReference>
<dbReference type="RefSeq" id="WP_257529051.1">
    <property type="nucleotide sequence ID" value="NZ_JANKAS010000001.1"/>
</dbReference>
<dbReference type="InterPro" id="IPR018211">
    <property type="entry name" value="ADH_Fe_CS"/>
</dbReference>
<dbReference type="Proteomes" id="UP001205748">
    <property type="component" value="Unassembled WGS sequence"/>
</dbReference>
<dbReference type="EMBL" id="JANKAS010000001">
    <property type="protein sequence ID" value="MCR1897644.1"/>
    <property type="molecule type" value="Genomic_DNA"/>
</dbReference>
<dbReference type="InterPro" id="IPR056798">
    <property type="entry name" value="ADH_Fe_C"/>
</dbReference>
<dbReference type="Pfam" id="PF25137">
    <property type="entry name" value="ADH_Fe_C"/>
    <property type="match status" value="1"/>
</dbReference>
<dbReference type="InterPro" id="IPR001670">
    <property type="entry name" value="ADH_Fe/GldA"/>
</dbReference>
<dbReference type="GO" id="GO:0008106">
    <property type="term" value="F:alcohol dehydrogenase (NADP+) activity"/>
    <property type="evidence" value="ECO:0007669"/>
    <property type="project" value="TreeGrafter"/>
</dbReference>
<feature type="domain" description="Alcohol dehydrogenase iron-type/glycerol dehydrogenase GldA" evidence="2">
    <location>
        <begin position="10"/>
        <end position="177"/>
    </location>
</feature>
<dbReference type="Gene3D" id="1.20.1090.10">
    <property type="entry name" value="Dehydroquinate synthase-like - alpha domain"/>
    <property type="match status" value="1"/>
</dbReference>